<feature type="transmembrane region" description="Helical" evidence="8">
    <location>
        <begin position="103"/>
        <end position="121"/>
    </location>
</feature>
<dbReference type="Pfam" id="PF00361">
    <property type="entry name" value="Proton_antipo_M"/>
    <property type="match status" value="1"/>
</dbReference>
<evidence type="ECO:0000256" key="5">
    <source>
        <dbReference type="ARBA" id="ARBA00023136"/>
    </source>
</evidence>
<feature type="domain" description="NADH:quinone oxidoreductase/Mrp antiporter transmembrane" evidence="9">
    <location>
        <begin position="98"/>
        <end position="359"/>
    </location>
</feature>
<feature type="transmembrane region" description="Helical" evidence="8">
    <location>
        <begin position="278"/>
        <end position="296"/>
    </location>
</feature>
<dbReference type="GO" id="GO:0003954">
    <property type="term" value="F:NADH dehydrogenase activity"/>
    <property type="evidence" value="ECO:0007669"/>
    <property type="project" value="TreeGrafter"/>
</dbReference>
<evidence type="ECO:0000256" key="1">
    <source>
        <dbReference type="ARBA" id="ARBA00004141"/>
    </source>
</evidence>
<keyword evidence="3 8" id="KW-0812">Transmembrane</keyword>
<evidence type="ECO:0000256" key="2">
    <source>
        <dbReference type="ARBA" id="ARBA00012944"/>
    </source>
</evidence>
<evidence type="ECO:0000256" key="4">
    <source>
        <dbReference type="ARBA" id="ARBA00022989"/>
    </source>
</evidence>
<dbReference type="GO" id="GO:0042773">
    <property type="term" value="P:ATP synthesis coupled electron transport"/>
    <property type="evidence" value="ECO:0007669"/>
    <property type="project" value="InterPro"/>
</dbReference>
<comment type="catalytic activity">
    <reaction evidence="7">
        <text>a ubiquinone + NADH + 5 H(+)(in) = a ubiquinol + NAD(+) + 4 H(+)(out)</text>
        <dbReference type="Rhea" id="RHEA:29091"/>
        <dbReference type="Rhea" id="RHEA-COMP:9565"/>
        <dbReference type="Rhea" id="RHEA-COMP:9566"/>
        <dbReference type="ChEBI" id="CHEBI:15378"/>
        <dbReference type="ChEBI" id="CHEBI:16389"/>
        <dbReference type="ChEBI" id="CHEBI:17976"/>
        <dbReference type="ChEBI" id="CHEBI:57540"/>
        <dbReference type="ChEBI" id="CHEBI:57945"/>
        <dbReference type="EC" id="7.1.1.2"/>
    </reaction>
</comment>
<name>A0A140DJ78_9BILA</name>
<protein>
    <recommendedName>
        <fullName evidence="2">NADH:ubiquinone reductase (H(+)-translocating)</fullName>
        <ecNumber evidence="2">7.1.1.2</ecNumber>
    </recommendedName>
    <alternativeName>
        <fullName evidence="6">NADH dehydrogenase subunit 5</fullName>
    </alternativeName>
</protein>
<dbReference type="GO" id="GO:0008137">
    <property type="term" value="F:NADH dehydrogenase (ubiquinone) activity"/>
    <property type="evidence" value="ECO:0007669"/>
    <property type="project" value="UniProtKB-EC"/>
</dbReference>
<feature type="transmembrane region" description="Helical" evidence="8">
    <location>
        <begin position="349"/>
        <end position="370"/>
    </location>
</feature>
<dbReference type="InterPro" id="IPR001750">
    <property type="entry name" value="ND/Mrp_TM"/>
</dbReference>
<evidence type="ECO:0000256" key="7">
    <source>
        <dbReference type="ARBA" id="ARBA00049551"/>
    </source>
</evidence>
<comment type="subcellular location">
    <subcellularLocation>
        <location evidence="1">Membrane</location>
        <topology evidence="1">Multi-pass membrane protein</topology>
    </subcellularLocation>
</comment>
<feature type="transmembrane region" description="Helical" evidence="8">
    <location>
        <begin position="141"/>
        <end position="166"/>
    </location>
</feature>
<dbReference type="RefSeq" id="YP_009241136.1">
    <property type="nucleotide sequence ID" value="NC_029766.1"/>
</dbReference>
<dbReference type="PANTHER" id="PTHR42829">
    <property type="entry name" value="NADH-UBIQUINONE OXIDOREDUCTASE CHAIN 5"/>
    <property type="match status" value="1"/>
</dbReference>
<dbReference type="PANTHER" id="PTHR42829:SF2">
    <property type="entry name" value="NADH-UBIQUINONE OXIDOREDUCTASE CHAIN 5"/>
    <property type="match status" value="1"/>
</dbReference>
<feature type="transmembrane region" description="Helical" evidence="8">
    <location>
        <begin position="178"/>
        <end position="206"/>
    </location>
</feature>
<feature type="transmembrane region" description="Helical" evidence="8">
    <location>
        <begin position="431"/>
        <end position="452"/>
    </location>
</feature>
<dbReference type="AlphaFoldDB" id="A0A140DJ78"/>
<evidence type="ECO:0000313" key="10">
    <source>
        <dbReference type="EMBL" id="AMK47832.1"/>
    </source>
</evidence>
<dbReference type="PRINTS" id="PR01434">
    <property type="entry name" value="NADHDHGNASE5"/>
</dbReference>
<evidence type="ECO:0000259" key="9">
    <source>
        <dbReference type="Pfam" id="PF00361"/>
    </source>
</evidence>
<geneLocation type="mitochondrion" evidence="10"/>
<dbReference type="InterPro" id="IPR003945">
    <property type="entry name" value="NU5C-like"/>
</dbReference>
<reference evidence="10" key="1">
    <citation type="journal article" date="2016" name="Zool. Scr.">
        <title>Mitogenomic phylogeny of Acanthocephala reveals novel Class relationships.</title>
        <authorList>
            <person name="Gazi M."/>
            <person name="Kim J."/>
            <person name="Garcia-Varela M."/>
            <person name="Park C."/>
            <person name="Littlewood D.J."/>
            <person name="Park J.-K."/>
        </authorList>
    </citation>
    <scope>NUCLEOTIDE SEQUENCE</scope>
</reference>
<dbReference type="CTD" id="4540"/>
<feature type="transmembrane region" description="Helical" evidence="8">
    <location>
        <begin position="246"/>
        <end position="272"/>
    </location>
</feature>
<feature type="transmembrane region" description="Helical" evidence="8">
    <location>
        <begin position="79"/>
        <end position="96"/>
    </location>
</feature>
<feature type="transmembrane region" description="Helical" evidence="8">
    <location>
        <begin position="391"/>
        <end position="411"/>
    </location>
</feature>
<feature type="transmembrane region" description="Helical" evidence="8">
    <location>
        <begin position="6"/>
        <end position="25"/>
    </location>
</feature>
<dbReference type="GO" id="GO:0015990">
    <property type="term" value="P:electron transport coupled proton transport"/>
    <property type="evidence" value="ECO:0007669"/>
    <property type="project" value="TreeGrafter"/>
</dbReference>
<evidence type="ECO:0000256" key="3">
    <source>
        <dbReference type="ARBA" id="ARBA00022692"/>
    </source>
</evidence>
<dbReference type="GO" id="GO:0016020">
    <property type="term" value="C:membrane"/>
    <property type="evidence" value="ECO:0007669"/>
    <property type="project" value="UniProtKB-SubCell"/>
</dbReference>
<feature type="transmembrane region" description="Helical" evidence="8">
    <location>
        <begin position="506"/>
        <end position="528"/>
    </location>
</feature>
<sequence length="530" mass="57075">MGVSVFVGGFVSLFVLMGGLGWGWVADGGGWSWLGVDMVWEWQWGMSSGVFVMVLFMVVSMVGQFSWKYMMEEVIFDKFMYMVGVFVLGMVVYLVFSDWFFMLVGWELLGVISFVLIFYYSNVVGKVGSFMTVMVNRVGDVAFILMLVVGVVGGSGWVVMVGVIVCMVTKSAQYPFSFWLPMAMAAPTPVSALVHSSTLVTAGVYMGMRLVGWCSEEVLGVVVLVGVFTVGFAGVSSLWEEDYKKVVALSTLFHLGIMVMLVGLGLVSVGFFHLINHAFYKSVVFVVVGLGIFWWSHEQDLRLVGAQWRSGGGVLGVAVLVGVVSLMGVPYFSGGVTKEVVLYAMFSGGWSMVGVIVFLVGVSCSVGYSVKLLGGSFSSSWGYRSSFDKMGSGLSGFVVFILGVSLVSGWFGVQYLVSGVEGVAVGLLEYGLYWVVGLCGLVVMVYVSMVWLSSGMVLKDLWGVVWSYVVLLCVGGVECVESSVGYVSGVGVSCGAFDVSSVMLEWITSFSWCVLGLSVVVLYGLSVVMV</sequence>
<proteinExistence type="predicted"/>
<dbReference type="EC" id="7.1.1.2" evidence="2"/>
<feature type="transmembrane region" description="Helical" evidence="8">
    <location>
        <begin position="308"/>
        <end position="329"/>
    </location>
</feature>
<keyword evidence="4 8" id="KW-1133">Transmembrane helix</keyword>
<evidence type="ECO:0000256" key="8">
    <source>
        <dbReference type="SAM" id="Phobius"/>
    </source>
</evidence>
<keyword evidence="5 8" id="KW-0472">Membrane</keyword>
<dbReference type="GeneID" id="27111579"/>
<organism evidence="10">
    <name type="scientific">Polyacanthorhynchus caballeroi</name>
    <dbReference type="NCBI Taxonomy" id="178082"/>
    <lineage>
        <taxon>Eukaryota</taxon>
        <taxon>Metazoa</taxon>
        <taxon>Spiralia</taxon>
        <taxon>Lophotrochozoa</taxon>
        <taxon>Acanthocephala</taxon>
        <taxon>Polyacanthocephala</taxon>
        <taxon>Polyacanthorhynchidae</taxon>
        <taxon>Polyacanthorhynchus</taxon>
    </lineage>
</organism>
<feature type="transmembrane region" description="Helical" evidence="8">
    <location>
        <begin position="218"/>
        <end position="239"/>
    </location>
</feature>
<evidence type="ECO:0000256" key="6">
    <source>
        <dbReference type="ARBA" id="ARBA00031027"/>
    </source>
</evidence>
<accession>A0A140DJ78</accession>
<feature type="transmembrane region" description="Helical" evidence="8">
    <location>
        <begin position="46"/>
        <end position="67"/>
    </location>
</feature>
<gene>
    <name evidence="10" type="primary">ND5</name>
</gene>
<dbReference type="EMBL" id="KT592358">
    <property type="protein sequence ID" value="AMK47832.1"/>
    <property type="molecule type" value="Genomic_DNA"/>
</dbReference>
<keyword evidence="10" id="KW-0496">Mitochondrion</keyword>